<feature type="compositionally biased region" description="Polar residues" evidence="1">
    <location>
        <begin position="406"/>
        <end position="421"/>
    </location>
</feature>
<gene>
    <name evidence="2" type="ORF">C0Q70_10871</name>
</gene>
<sequence length="1024" mass="112557">MSDDDDPDDLRYLKRTRDKESKKTKKEGKKNEDKYENRIEDGEKEDGKNENGKNEPKEKDKNMDTGGISDEANAITMIAMRESLNMQGIMINAILQENSLLEKVLYLQLSLGGERLSSIQTRELIVARNGTLENRNIRRFYSPFLTTSSPWSRTCPGLCSWSFRSPVSHESILTVENVVTRGYTVSLFKIIILNYTNAQMCFSALQEEFTAGIASLNLIQPAGDDSYGLFRWSFGNSGSLLIINDATKGRRLILATTPLSFLNESRILLVWQEAFTAGGVNLQLVQAAEDNSSRAIIVRTQFWALVPVEVLRFRCEPYSGPHNSDGRQSQGVLRPLRSRERPQDLGDLDQESLVSVVASMDSEQANMPASRTRAKEWSCAIPGRCDSACGSAPSPRCKIKAKGPSPESSSSKRNTIRSTNVGFERNKDPVNMNAALKPPRHLIHRNTFPASKGDDEMFFSGTMAAHSKRRLSSNTLLNYSTQCTDTGGHAVACDSKGKYESACKAESEDVCTEGTSCKRPVMETGWQLYNAREDVQDKIIVDGTNTSGNNGRACRKTTGIKGETETKLRTPVQCEDLCSVHHNNASGHMTRANGDPDLGNQGEERRRPVPKGNLRMHGTVLYAQCEDDLLFEYSWKLEEEHRQVMMRVVAPRKWGSAHAGCVFISLCGTRALVPGSINRFRRSVDRAAGGVTTAGKTECADNRGNMNDEDQDDFHDFVVRCAGAGLANNPTTKDFGCREREELLNHGNETDFERLEEVEIDHHFIDTKGVKNQDKAEIDNHITAAEDFKWLDGPELDSHTADTEGLGRRDTTGLHIYTTDTNDLRSGDGAELDSHTTITENFRYRINAGVVSHYAATEHSGSGNGSGLIHCGTDTKEVRRSDGVALDSHSNDNENSGCRVRTGLDGHATHTNDLWSRDVAGFDTKKVEVRNGVGLLRNDTIREECGCRDGAGLDSHAADTTEVGCHDGAGLDSHVSDTTEVGCHDGAGLESHVSDTTEVGCHDGVGLDSHVSDTTEVGCHDGAD</sequence>
<feature type="compositionally biased region" description="Basic and acidic residues" evidence="1">
    <location>
        <begin position="9"/>
        <end position="21"/>
    </location>
</feature>
<evidence type="ECO:0000313" key="2">
    <source>
        <dbReference type="EMBL" id="PVD28284.1"/>
    </source>
</evidence>
<feature type="region of interest" description="Disordered" evidence="1">
    <location>
        <begin position="320"/>
        <end position="350"/>
    </location>
</feature>
<feature type="compositionally biased region" description="Basic and acidic residues" evidence="1">
    <location>
        <begin position="29"/>
        <end position="63"/>
    </location>
</feature>
<dbReference type="AlphaFoldDB" id="A0A2T7P4D6"/>
<feature type="region of interest" description="Disordered" evidence="1">
    <location>
        <begin position="1"/>
        <end position="68"/>
    </location>
</feature>
<dbReference type="EMBL" id="PZQS01000006">
    <property type="protein sequence ID" value="PVD28284.1"/>
    <property type="molecule type" value="Genomic_DNA"/>
</dbReference>
<dbReference type="OrthoDB" id="1711136at2759"/>
<accession>A0A2T7P4D6</accession>
<comment type="caution">
    <text evidence="2">The sequence shown here is derived from an EMBL/GenBank/DDBJ whole genome shotgun (WGS) entry which is preliminary data.</text>
</comment>
<feature type="region of interest" description="Disordered" evidence="1">
    <location>
        <begin position="390"/>
        <end position="433"/>
    </location>
</feature>
<organism evidence="2 3">
    <name type="scientific">Pomacea canaliculata</name>
    <name type="common">Golden apple snail</name>
    <dbReference type="NCBI Taxonomy" id="400727"/>
    <lineage>
        <taxon>Eukaryota</taxon>
        <taxon>Metazoa</taxon>
        <taxon>Spiralia</taxon>
        <taxon>Lophotrochozoa</taxon>
        <taxon>Mollusca</taxon>
        <taxon>Gastropoda</taxon>
        <taxon>Caenogastropoda</taxon>
        <taxon>Architaenioglossa</taxon>
        <taxon>Ampullarioidea</taxon>
        <taxon>Ampullariidae</taxon>
        <taxon>Pomacea</taxon>
    </lineage>
</organism>
<feature type="region of interest" description="Disordered" evidence="1">
    <location>
        <begin position="585"/>
        <end position="612"/>
    </location>
</feature>
<protein>
    <submittedName>
        <fullName evidence="2">Uncharacterized protein</fullName>
    </submittedName>
</protein>
<reference evidence="2 3" key="1">
    <citation type="submission" date="2018-04" db="EMBL/GenBank/DDBJ databases">
        <title>The genome of golden apple snail Pomacea canaliculata provides insight into stress tolerance and invasive adaptation.</title>
        <authorList>
            <person name="Liu C."/>
            <person name="Liu B."/>
            <person name="Ren Y."/>
            <person name="Zhang Y."/>
            <person name="Wang H."/>
            <person name="Li S."/>
            <person name="Jiang F."/>
            <person name="Yin L."/>
            <person name="Zhang G."/>
            <person name="Qian W."/>
            <person name="Fan W."/>
        </authorList>
    </citation>
    <scope>NUCLEOTIDE SEQUENCE [LARGE SCALE GENOMIC DNA]</scope>
    <source>
        <strain evidence="2">SZHN2017</strain>
        <tissue evidence="2">Muscle</tissue>
    </source>
</reference>
<evidence type="ECO:0000313" key="3">
    <source>
        <dbReference type="Proteomes" id="UP000245119"/>
    </source>
</evidence>
<dbReference type="Proteomes" id="UP000245119">
    <property type="component" value="Linkage Group LG6"/>
</dbReference>
<proteinExistence type="predicted"/>
<keyword evidence="3" id="KW-1185">Reference proteome</keyword>
<evidence type="ECO:0000256" key="1">
    <source>
        <dbReference type="SAM" id="MobiDB-lite"/>
    </source>
</evidence>
<name>A0A2T7P4D6_POMCA</name>